<dbReference type="Proteomes" id="UP000626109">
    <property type="component" value="Unassembled WGS sequence"/>
</dbReference>
<protein>
    <submittedName>
        <fullName evidence="2">Uncharacterized protein</fullName>
    </submittedName>
</protein>
<name>A0A813KAV3_POLGL</name>
<proteinExistence type="predicted"/>
<gene>
    <name evidence="2" type="ORF">PGLA2088_LOCUS29319</name>
</gene>
<dbReference type="EMBL" id="CAJNNW010028257">
    <property type="protein sequence ID" value="CAE8695402.1"/>
    <property type="molecule type" value="Genomic_DNA"/>
</dbReference>
<evidence type="ECO:0000256" key="1">
    <source>
        <dbReference type="SAM" id="MobiDB-lite"/>
    </source>
</evidence>
<organism evidence="2 3">
    <name type="scientific">Polarella glacialis</name>
    <name type="common">Dinoflagellate</name>
    <dbReference type="NCBI Taxonomy" id="89957"/>
    <lineage>
        <taxon>Eukaryota</taxon>
        <taxon>Sar</taxon>
        <taxon>Alveolata</taxon>
        <taxon>Dinophyceae</taxon>
        <taxon>Suessiales</taxon>
        <taxon>Suessiaceae</taxon>
        <taxon>Polarella</taxon>
    </lineage>
</organism>
<comment type="caution">
    <text evidence="2">The sequence shown here is derived from an EMBL/GenBank/DDBJ whole genome shotgun (WGS) entry which is preliminary data.</text>
</comment>
<feature type="region of interest" description="Disordered" evidence="1">
    <location>
        <begin position="309"/>
        <end position="344"/>
    </location>
</feature>
<dbReference type="InterPro" id="IPR043136">
    <property type="entry name" value="B30.2/SPRY_sf"/>
</dbReference>
<evidence type="ECO:0000313" key="2">
    <source>
        <dbReference type="EMBL" id="CAE8695402.1"/>
    </source>
</evidence>
<evidence type="ECO:0000313" key="3">
    <source>
        <dbReference type="Proteomes" id="UP000626109"/>
    </source>
</evidence>
<accession>A0A813KAV3</accession>
<dbReference type="AlphaFoldDB" id="A0A813KAV3"/>
<feature type="non-terminal residue" evidence="2">
    <location>
        <position position="344"/>
    </location>
</feature>
<sequence length="344" mass="39331">ALLLGDAEDSVSFDSEGNFLFNRRRTQITGFEDRKHRFQGGCTAAVRDHGGSGPDFNTISLFKDGERITRPQAIPEALKGKPLFPMVTFKNMTVQVNFGPEPLVDLGFKCCMVNDAAAADTTLTKYATPADGKYEALFPLFLPDEGTFHWLDWFLGKNPEYAEISDRKIIDWAMKSGLFRPRRDANRLSNDRPEMNFGIAHLDDGSVKEILATAAAMQERNVVVMEIQGNMIQKDRAAILRRFNTPHFRRVAKVMIGEPETSNDYRQYVHDIILREKQAQVDKVFGAKRKERVALEQEKAKVQRRLERIRRSQIEEEGGQEVKDEDQEKAKEEDETKMEVEEEE</sequence>
<reference evidence="2" key="1">
    <citation type="submission" date="2021-02" db="EMBL/GenBank/DDBJ databases">
        <authorList>
            <person name="Dougan E. K."/>
            <person name="Rhodes N."/>
            <person name="Thang M."/>
            <person name="Chan C."/>
        </authorList>
    </citation>
    <scope>NUCLEOTIDE SEQUENCE</scope>
</reference>
<dbReference type="Gene3D" id="2.60.120.920">
    <property type="match status" value="1"/>
</dbReference>
<feature type="non-terminal residue" evidence="2">
    <location>
        <position position="1"/>
    </location>
</feature>